<dbReference type="SUPFAM" id="SSF51197">
    <property type="entry name" value="Clavaminate synthase-like"/>
    <property type="match status" value="1"/>
</dbReference>
<keyword evidence="10" id="KW-1185">Reference proteome</keyword>
<feature type="compositionally biased region" description="Polar residues" evidence="7">
    <location>
        <begin position="12"/>
        <end position="21"/>
    </location>
</feature>
<dbReference type="OrthoDB" id="10257314at2759"/>
<evidence type="ECO:0000259" key="8">
    <source>
        <dbReference type="Pfam" id="PF02668"/>
    </source>
</evidence>
<dbReference type="EMBL" id="MSFO01000001">
    <property type="protein sequence ID" value="PLB53734.1"/>
    <property type="molecule type" value="Genomic_DNA"/>
</dbReference>
<keyword evidence="3" id="KW-0479">Metal-binding</keyword>
<evidence type="ECO:0000256" key="5">
    <source>
        <dbReference type="ARBA" id="ARBA00023002"/>
    </source>
</evidence>
<dbReference type="VEuPathDB" id="FungiDB:P170DRAFT_442002"/>
<accession>A0A2I2GLI4</accession>
<protein>
    <submittedName>
        <fullName evidence="9">Taurine catabolism dioxygenase</fullName>
    </submittedName>
</protein>
<dbReference type="PANTHER" id="PTHR30468">
    <property type="entry name" value="ALPHA-KETOGLUTARATE-DEPENDENT SULFONATE DIOXYGENASE"/>
    <property type="match status" value="1"/>
</dbReference>
<dbReference type="AlphaFoldDB" id="A0A2I2GLI4"/>
<dbReference type="STRING" id="1392250.A0A2I2GLI4"/>
<dbReference type="InterPro" id="IPR042098">
    <property type="entry name" value="TauD-like_sf"/>
</dbReference>
<evidence type="ECO:0000256" key="4">
    <source>
        <dbReference type="ARBA" id="ARBA00022964"/>
    </source>
</evidence>
<comment type="similarity">
    <text evidence="2">Belongs to the TfdA dioxygenase family.</text>
</comment>
<keyword evidence="6" id="KW-0408">Iron</keyword>
<evidence type="ECO:0000313" key="10">
    <source>
        <dbReference type="Proteomes" id="UP000234275"/>
    </source>
</evidence>
<dbReference type="Pfam" id="PF02668">
    <property type="entry name" value="TauD"/>
    <property type="match status" value="1"/>
</dbReference>
<dbReference type="RefSeq" id="XP_024709036.1">
    <property type="nucleotide sequence ID" value="XM_024850432.1"/>
</dbReference>
<evidence type="ECO:0000256" key="2">
    <source>
        <dbReference type="ARBA" id="ARBA00005896"/>
    </source>
</evidence>
<dbReference type="InterPro" id="IPR051323">
    <property type="entry name" value="AtsK-like"/>
</dbReference>
<dbReference type="Proteomes" id="UP000234275">
    <property type="component" value="Unassembled WGS sequence"/>
</dbReference>
<feature type="domain" description="TauD/TfdA-like" evidence="8">
    <location>
        <begin position="40"/>
        <end position="340"/>
    </location>
</feature>
<evidence type="ECO:0000313" key="9">
    <source>
        <dbReference type="EMBL" id="PLB53734.1"/>
    </source>
</evidence>
<proteinExistence type="inferred from homology"/>
<keyword evidence="4 9" id="KW-0223">Dioxygenase</keyword>
<evidence type="ECO:0000256" key="7">
    <source>
        <dbReference type="SAM" id="MobiDB-lite"/>
    </source>
</evidence>
<comment type="cofactor">
    <cofactor evidence="1">
        <name>Fe(2+)</name>
        <dbReference type="ChEBI" id="CHEBI:29033"/>
    </cofactor>
</comment>
<gene>
    <name evidence="9" type="ORF">P170DRAFT_442002</name>
</gene>
<dbReference type="Gene3D" id="3.60.130.10">
    <property type="entry name" value="Clavaminate synthase-like"/>
    <property type="match status" value="1"/>
</dbReference>
<evidence type="ECO:0000256" key="6">
    <source>
        <dbReference type="ARBA" id="ARBA00023004"/>
    </source>
</evidence>
<dbReference type="GO" id="GO:0005737">
    <property type="term" value="C:cytoplasm"/>
    <property type="evidence" value="ECO:0007669"/>
    <property type="project" value="TreeGrafter"/>
</dbReference>
<dbReference type="GO" id="GO:0046872">
    <property type="term" value="F:metal ion binding"/>
    <property type="evidence" value="ECO:0007669"/>
    <property type="project" value="UniProtKB-KW"/>
</dbReference>
<comment type="caution">
    <text evidence="9">The sequence shown here is derived from an EMBL/GenBank/DDBJ whole genome shotgun (WGS) entry which is preliminary data.</text>
</comment>
<evidence type="ECO:0000256" key="1">
    <source>
        <dbReference type="ARBA" id="ARBA00001954"/>
    </source>
</evidence>
<dbReference type="GeneID" id="36558131"/>
<dbReference type="GO" id="GO:0016706">
    <property type="term" value="F:2-oxoglutarate-dependent dioxygenase activity"/>
    <property type="evidence" value="ECO:0007669"/>
    <property type="project" value="TreeGrafter"/>
</dbReference>
<keyword evidence="5" id="KW-0560">Oxidoreductase</keyword>
<feature type="region of interest" description="Disordered" evidence="7">
    <location>
        <begin position="1"/>
        <end position="28"/>
    </location>
</feature>
<evidence type="ECO:0000256" key="3">
    <source>
        <dbReference type="ARBA" id="ARBA00022723"/>
    </source>
</evidence>
<reference evidence="9 10" key="1">
    <citation type="submission" date="2016-12" db="EMBL/GenBank/DDBJ databases">
        <title>The genomes of Aspergillus section Nigri reveals drivers in fungal speciation.</title>
        <authorList>
            <consortium name="DOE Joint Genome Institute"/>
            <person name="Vesth T.C."/>
            <person name="Nybo J."/>
            <person name="Theobald S."/>
            <person name="Brandl J."/>
            <person name="Frisvad J.C."/>
            <person name="Nielsen K.F."/>
            <person name="Lyhne E.K."/>
            <person name="Kogle M.E."/>
            <person name="Kuo A."/>
            <person name="Riley R."/>
            <person name="Clum A."/>
            <person name="Nolan M."/>
            <person name="Lipzen A."/>
            <person name="Salamov A."/>
            <person name="Henrissat B."/>
            <person name="Wiebenga A."/>
            <person name="De Vries R.P."/>
            <person name="Grigoriev I.V."/>
            <person name="Mortensen U.H."/>
            <person name="Andersen M.R."/>
            <person name="Baker S.E."/>
        </authorList>
    </citation>
    <scope>NUCLEOTIDE SEQUENCE [LARGE SCALE GENOMIC DNA]</scope>
    <source>
        <strain evidence="9 10">IBT 23096</strain>
    </source>
</reference>
<dbReference type="InterPro" id="IPR003819">
    <property type="entry name" value="TauD/TfdA-like"/>
</dbReference>
<dbReference type="PANTHER" id="PTHR30468:SF10">
    <property type="entry name" value="TAUD_TFDA-LIKE DOMAIN-CONTAINING PROTEIN"/>
    <property type="match status" value="1"/>
</dbReference>
<name>A0A2I2GLI4_9EURO</name>
<organism evidence="9 10">
    <name type="scientific">Aspergillus steynii IBT 23096</name>
    <dbReference type="NCBI Taxonomy" id="1392250"/>
    <lineage>
        <taxon>Eukaryota</taxon>
        <taxon>Fungi</taxon>
        <taxon>Dikarya</taxon>
        <taxon>Ascomycota</taxon>
        <taxon>Pezizomycotina</taxon>
        <taxon>Eurotiomycetes</taxon>
        <taxon>Eurotiomycetidae</taxon>
        <taxon>Eurotiales</taxon>
        <taxon>Aspergillaceae</taxon>
        <taxon>Aspergillus</taxon>
        <taxon>Aspergillus subgen. Circumdati</taxon>
    </lineage>
</organism>
<sequence>MGAVADPEATQDLLQPTSQDGLSPRKPMQLSGSLDQFSYFDVTPAIGREFPGVDLKAWLESPDSDSLLRDLAITVSQRGVVFFRQQDNLNDSLQKHLVQRLGELSGKPQTSGLHIHPFFNAGLPFGGDDNEIDVVSTRQDKAVFGVPETFAKRQYACKEWHTDIAHEPVPSDYAMLRLSELPQGGGGDTLWASGYELYDRISKPYQKFLEGLTATFVQPSYDRVMKQLNHQLYTQPRGSPENVGSEFVAVHPVIRTNPVTGWKSLFAAGSHIQRINGLEKEESDGLLQWFTRLITENHDLQVRYRWQSRNDVALWDNRCVFHAATKDMDIHDQRTGHRAMGVGERPYLDPSNRSRHEALGFL</sequence>